<dbReference type="PANTHER" id="PTHR44688">
    <property type="entry name" value="DNA-BINDING TRANSCRIPTIONAL ACTIVATOR DEVR_DOSR"/>
    <property type="match status" value="1"/>
</dbReference>
<feature type="transmembrane region" description="Helical" evidence="5">
    <location>
        <begin position="198"/>
        <end position="219"/>
    </location>
</feature>
<evidence type="ECO:0000259" key="6">
    <source>
        <dbReference type="PROSITE" id="PS50043"/>
    </source>
</evidence>
<organism evidence="7 8">
    <name type="scientific">Raoultibacter timonensis</name>
    <dbReference type="NCBI Taxonomy" id="1907662"/>
    <lineage>
        <taxon>Bacteria</taxon>
        <taxon>Bacillati</taxon>
        <taxon>Actinomycetota</taxon>
        <taxon>Coriobacteriia</taxon>
        <taxon>Eggerthellales</taxon>
        <taxon>Eggerthellaceae</taxon>
        <taxon>Raoultibacter</taxon>
    </lineage>
</organism>
<dbReference type="SMART" id="SM00421">
    <property type="entry name" value="HTH_LUXR"/>
    <property type="match status" value="1"/>
</dbReference>
<feature type="transmembrane region" description="Helical" evidence="5">
    <location>
        <begin position="288"/>
        <end position="306"/>
    </location>
</feature>
<dbReference type="InterPro" id="IPR000792">
    <property type="entry name" value="Tscrpt_reg_LuxR_C"/>
</dbReference>
<feature type="transmembrane region" description="Helical" evidence="5">
    <location>
        <begin position="263"/>
        <end position="282"/>
    </location>
</feature>
<feature type="transmembrane region" description="Helical" evidence="5">
    <location>
        <begin position="158"/>
        <end position="178"/>
    </location>
</feature>
<dbReference type="Gene3D" id="1.10.10.10">
    <property type="entry name" value="Winged helix-like DNA-binding domain superfamily/Winged helix DNA-binding domain"/>
    <property type="match status" value="1"/>
</dbReference>
<feature type="transmembrane region" description="Helical" evidence="5">
    <location>
        <begin position="352"/>
        <end position="371"/>
    </location>
</feature>
<keyword evidence="5" id="KW-0472">Membrane</keyword>
<dbReference type="PROSITE" id="PS50043">
    <property type="entry name" value="HTH_LUXR_2"/>
    <property type="match status" value="1"/>
</dbReference>
<dbReference type="PRINTS" id="PR00038">
    <property type="entry name" value="HTHLUXR"/>
</dbReference>
<feature type="transmembrane region" description="Helical" evidence="5">
    <location>
        <begin position="134"/>
        <end position="152"/>
    </location>
</feature>
<evidence type="ECO:0000313" key="7">
    <source>
        <dbReference type="EMBL" id="BDE97671.1"/>
    </source>
</evidence>
<feature type="transmembrane region" description="Helical" evidence="5">
    <location>
        <begin position="231"/>
        <end position="251"/>
    </location>
</feature>
<evidence type="ECO:0000256" key="1">
    <source>
        <dbReference type="ARBA" id="ARBA00023015"/>
    </source>
</evidence>
<keyword evidence="2" id="KW-0238">DNA-binding</keyword>
<evidence type="ECO:0000256" key="3">
    <source>
        <dbReference type="ARBA" id="ARBA00023163"/>
    </source>
</evidence>
<keyword evidence="3" id="KW-0804">Transcription</keyword>
<protein>
    <recommendedName>
        <fullName evidence="6">HTH luxR-type domain-containing protein</fullName>
    </recommendedName>
</protein>
<feature type="domain" description="HTH luxR-type" evidence="6">
    <location>
        <begin position="446"/>
        <end position="511"/>
    </location>
</feature>
<dbReference type="SUPFAM" id="SSF46894">
    <property type="entry name" value="C-terminal effector domain of the bipartite response regulators"/>
    <property type="match status" value="1"/>
</dbReference>
<feature type="transmembrane region" description="Helical" evidence="5">
    <location>
        <begin position="7"/>
        <end position="30"/>
    </location>
</feature>
<evidence type="ECO:0000256" key="5">
    <source>
        <dbReference type="SAM" id="Phobius"/>
    </source>
</evidence>
<name>A0ABN6MI33_9ACTN</name>
<dbReference type="InterPro" id="IPR016032">
    <property type="entry name" value="Sig_transdc_resp-reg_C-effctor"/>
</dbReference>
<keyword evidence="8" id="KW-1185">Reference proteome</keyword>
<keyword evidence="5" id="KW-1133">Transmembrane helix</keyword>
<sequence>MTGLRLIGFSLFLFAELICFHGTILFPGLLGASQEIAVAVMTTSLLSKGFGYFGCFFFSLVSASKQRQFGRVGAVLFIAGILAMPGLGTATTFSELSFASLIELVFAGTMLGVGDALISVSWGRLCAALPLRKAYLFVLGSQTAALVVYAATFFVPDVAIVASAIVAILIVAAILIKLPDQSSVAFDSPRLRAVFGELWRPIFGTSVFAFLTGLMPWISGQYDGSVETMRLLSLASSAAVLLLLAAPVAMLKQNMRIENIYKLILPIVATGFLLLPIIWNGFGGVVNAFVGAGSYAAGIVLWCLAADSSRRHDLSATTSFGLALGTTSLAGALGKAFGYFGGRTLTEGDLSITAISLVSLYLLSMLALFLFRKKAEPAPKATRAQAEYPKPENDAAAGFRQNDEPTASRTTADIAPAARSDNAAPLEDAAAHAPATAPNRSATCKALAAKHDLTEREFDVLVKLSRGQSVADISSELGVSENTAKTHIKNVYRKLGVHSKQDIIEMCREMEARKS</sequence>
<accession>A0ABN6MI33</accession>
<feature type="transmembrane region" description="Helical" evidence="5">
    <location>
        <begin position="318"/>
        <end position="340"/>
    </location>
</feature>
<keyword evidence="1" id="KW-0805">Transcription regulation</keyword>
<feature type="transmembrane region" description="Helical" evidence="5">
    <location>
        <begin position="99"/>
        <end position="122"/>
    </location>
</feature>
<dbReference type="PANTHER" id="PTHR44688:SF16">
    <property type="entry name" value="DNA-BINDING TRANSCRIPTIONAL ACTIVATOR DEVR_DOSR"/>
    <property type="match status" value="1"/>
</dbReference>
<dbReference type="EMBL" id="AP025564">
    <property type="protein sequence ID" value="BDE97671.1"/>
    <property type="molecule type" value="Genomic_DNA"/>
</dbReference>
<dbReference type="InterPro" id="IPR036388">
    <property type="entry name" value="WH-like_DNA-bd_sf"/>
</dbReference>
<feature type="region of interest" description="Disordered" evidence="4">
    <location>
        <begin position="380"/>
        <end position="415"/>
    </location>
</feature>
<feature type="transmembrane region" description="Helical" evidence="5">
    <location>
        <begin position="72"/>
        <end position="93"/>
    </location>
</feature>
<dbReference type="CDD" id="cd06170">
    <property type="entry name" value="LuxR_C_like"/>
    <property type="match status" value="1"/>
</dbReference>
<keyword evidence="5" id="KW-0812">Transmembrane</keyword>
<proteinExistence type="predicted"/>
<dbReference type="Proteomes" id="UP001320544">
    <property type="component" value="Chromosome"/>
</dbReference>
<dbReference type="RefSeq" id="WP_244387058.1">
    <property type="nucleotide sequence ID" value="NZ_AP025564.1"/>
</dbReference>
<evidence type="ECO:0000313" key="8">
    <source>
        <dbReference type="Proteomes" id="UP001320544"/>
    </source>
</evidence>
<evidence type="ECO:0000256" key="2">
    <source>
        <dbReference type="ARBA" id="ARBA00023125"/>
    </source>
</evidence>
<dbReference type="Pfam" id="PF00196">
    <property type="entry name" value="GerE"/>
    <property type="match status" value="1"/>
</dbReference>
<evidence type="ECO:0000256" key="4">
    <source>
        <dbReference type="SAM" id="MobiDB-lite"/>
    </source>
</evidence>
<gene>
    <name evidence="7" type="ORF">CE91St30_30040</name>
</gene>
<feature type="transmembrane region" description="Helical" evidence="5">
    <location>
        <begin position="36"/>
        <end position="60"/>
    </location>
</feature>
<reference evidence="7 8" key="1">
    <citation type="submission" date="2022-01" db="EMBL/GenBank/DDBJ databases">
        <title>Novel bile acid biosynthetic pathways are enriched in the microbiome of centenarians.</title>
        <authorList>
            <person name="Sato Y."/>
            <person name="Atarashi K."/>
            <person name="Plichta R.D."/>
            <person name="Arai Y."/>
            <person name="Sasajima S."/>
            <person name="Kearney M.S."/>
            <person name="Suda W."/>
            <person name="Takeshita K."/>
            <person name="Sasaki T."/>
            <person name="Okamoto S."/>
            <person name="Skelly N.A."/>
            <person name="Okamura Y."/>
            <person name="Vlamakis H."/>
            <person name="Li Y."/>
            <person name="Tanoue T."/>
            <person name="Takei H."/>
            <person name="Nittono H."/>
            <person name="Narushima S."/>
            <person name="Irie J."/>
            <person name="Itoh H."/>
            <person name="Moriya K."/>
            <person name="Sugiura Y."/>
            <person name="Suematsu M."/>
            <person name="Moritoki N."/>
            <person name="Shibata S."/>
            <person name="Littman R.D."/>
            <person name="Fischbach A.M."/>
            <person name="Uwamino Y."/>
            <person name="Inoue T."/>
            <person name="Honda A."/>
            <person name="Hattori M."/>
            <person name="Murai T."/>
            <person name="Xavier J.R."/>
            <person name="Hirose N."/>
            <person name="Honda K."/>
        </authorList>
    </citation>
    <scope>NUCLEOTIDE SEQUENCE [LARGE SCALE GENOMIC DNA]</scope>
    <source>
        <strain evidence="7 8">CE91-St30</strain>
    </source>
</reference>